<dbReference type="InterPro" id="IPR034553">
    <property type="entry name" value="TOM5_viridi"/>
</dbReference>
<dbReference type="PANTHER" id="PTHR37251:SF1">
    <property type="entry name" value="MITOCHONDRIAL IMPORT RECEPTOR SUBUNIT TOM5 HOMOLOG"/>
    <property type="match status" value="1"/>
</dbReference>
<dbReference type="EMBL" id="JAUJYO010000017">
    <property type="protein sequence ID" value="KAK1293005.1"/>
    <property type="molecule type" value="Genomic_DNA"/>
</dbReference>
<reference evidence="1" key="2">
    <citation type="submission" date="2023-06" db="EMBL/GenBank/DDBJ databases">
        <authorList>
            <person name="Ma L."/>
            <person name="Liu K.-W."/>
            <person name="Li Z."/>
            <person name="Hsiao Y.-Y."/>
            <person name="Qi Y."/>
            <person name="Fu T."/>
            <person name="Tang G."/>
            <person name="Zhang D."/>
            <person name="Sun W.-H."/>
            <person name="Liu D.-K."/>
            <person name="Li Y."/>
            <person name="Chen G.-Z."/>
            <person name="Liu X.-D."/>
            <person name="Liao X.-Y."/>
            <person name="Jiang Y.-T."/>
            <person name="Yu X."/>
            <person name="Hao Y."/>
            <person name="Huang J."/>
            <person name="Zhao X.-W."/>
            <person name="Ke S."/>
            <person name="Chen Y.-Y."/>
            <person name="Wu W.-L."/>
            <person name="Hsu J.-L."/>
            <person name="Lin Y.-F."/>
            <person name="Huang M.-D."/>
            <person name="Li C.-Y."/>
            <person name="Huang L."/>
            <person name="Wang Z.-W."/>
            <person name="Zhao X."/>
            <person name="Zhong W.-Y."/>
            <person name="Peng D.-H."/>
            <person name="Ahmad S."/>
            <person name="Lan S."/>
            <person name="Zhang J.-S."/>
            <person name="Tsai W.-C."/>
            <person name="Van De Peer Y."/>
            <person name="Liu Z.-J."/>
        </authorList>
    </citation>
    <scope>NUCLEOTIDE SEQUENCE</scope>
    <source>
        <strain evidence="1">CP</strain>
        <tissue evidence="1">Leaves</tissue>
    </source>
</reference>
<evidence type="ECO:0000313" key="2">
    <source>
        <dbReference type="Proteomes" id="UP001180020"/>
    </source>
</evidence>
<dbReference type="AlphaFoldDB" id="A0AAV9CW34"/>
<protein>
    <recommendedName>
        <fullName evidence="3">Mitochondrial import receptor subunit TOM5 homolog</fullName>
    </recommendedName>
</protein>
<sequence>MAKSSFSVVNVKEFLNSQYQDEEKWKMNAKLLRTVGFFVGSIFIMRNFGDLMAI</sequence>
<evidence type="ECO:0000313" key="1">
    <source>
        <dbReference type="EMBL" id="KAK1293005.1"/>
    </source>
</evidence>
<reference evidence="1" key="1">
    <citation type="journal article" date="2023" name="Nat. Commun.">
        <title>Diploid and tetraploid genomes of Acorus and the evolution of monocots.</title>
        <authorList>
            <person name="Ma L."/>
            <person name="Liu K.W."/>
            <person name="Li Z."/>
            <person name="Hsiao Y.Y."/>
            <person name="Qi Y."/>
            <person name="Fu T."/>
            <person name="Tang G.D."/>
            <person name="Zhang D."/>
            <person name="Sun W.H."/>
            <person name="Liu D.K."/>
            <person name="Li Y."/>
            <person name="Chen G.Z."/>
            <person name="Liu X.D."/>
            <person name="Liao X.Y."/>
            <person name="Jiang Y.T."/>
            <person name="Yu X."/>
            <person name="Hao Y."/>
            <person name="Huang J."/>
            <person name="Zhao X.W."/>
            <person name="Ke S."/>
            <person name="Chen Y.Y."/>
            <person name="Wu W.L."/>
            <person name="Hsu J.L."/>
            <person name="Lin Y.F."/>
            <person name="Huang M.D."/>
            <person name="Li C.Y."/>
            <person name="Huang L."/>
            <person name="Wang Z.W."/>
            <person name="Zhao X."/>
            <person name="Zhong W.Y."/>
            <person name="Peng D.H."/>
            <person name="Ahmad S."/>
            <person name="Lan S."/>
            <person name="Zhang J.S."/>
            <person name="Tsai W.C."/>
            <person name="Van de Peer Y."/>
            <person name="Liu Z.J."/>
        </authorList>
    </citation>
    <scope>NUCLEOTIDE SEQUENCE</scope>
    <source>
        <strain evidence="1">CP</strain>
    </source>
</reference>
<keyword evidence="2" id="KW-1185">Reference proteome</keyword>
<comment type="caution">
    <text evidence="1">The sequence shown here is derived from an EMBL/GenBank/DDBJ whole genome shotgun (WGS) entry which is preliminary data.</text>
</comment>
<accession>A0AAV9CW34</accession>
<name>A0AAV9CW34_ACOCL</name>
<gene>
    <name evidence="1" type="ORF">QJS10_CPB17g00745</name>
</gene>
<dbReference type="Proteomes" id="UP001180020">
    <property type="component" value="Unassembled WGS sequence"/>
</dbReference>
<organism evidence="1 2">
    <name type="scientific">Acorus calamus</name>
    <name type="common">Sweet flag</name>
    <dbReference type="NCBI Taxonomy" id="4465"/>
    <lineage>
        <taxon>Eukaryota</taxon>
        <taxon>Viridiplantae</taxon>
        <taxon>Streptophyta</taxon>
        <taxon>Embryophyta</taxon>
        <taxon>Tracheophyta</taxon>
        <taxon>Spermatophyta</taxon>
        <taxon>Magnoliopsida</taxon>
        <taxon>Liliopsida</taxon>
        <taxon>Acoraceae</taxon>
        <taxon>Acorus</taxon>
    </lineage>
</organism>
<dbReference type="PANTHER" id="PTHR37251">
    <property type="entry name" value="MITOCHONDRIAL IMPORT RECEPTOR SUBUNIT TOM5 HOMOLOG"/>
    <property type="match status" value="1"/>
</dbReference>
<proteinExistence type="predicted"/>
<evidence type="ECO:0008006" key="3">
    <source>
        <dbReference type="Google" id="ProtNLM"/>
    </source>
</evidence>
<dbReference type="GO" id="GO:0005742">
    <property type="term" value="C:mitochondrial outer membrane translocase complex"/>
    <property type="evidence" value="ECO:0007669"/>
    <property type="project" value="InterPro"/>
</dbReference>